<gene>
    <name evidence="2" type="ORF">TELCIR_09010</name>
</gene>
<keyword evidence="3" id="KW-1185">Reference proteome</keyword>
<sequence>MIKDLLEDDVLKSHSTPIALNQKEDLDENLSEGDITFMKSLWVGRFAGFGGGSKKNGDANTRRDRQTNNKASTRKDSQLTIHRMSMAVACTIPPPPCGATLATTATWTTRKVTVGDPAITKNSNAYKMCTDWIRAPAGKIVQIRVTELQGVNCIRGCWVHAIEPKIDSDKKLTNARYCCPADLKRILPSRINPTPVVSYSIRRAATFTYQYRHV</sequence>
<dbReference type="EMBL" id="KZ346753">
    <property type="protein sequence ID" value="PIO69177.1"/>
    <property type="molecule type" value="Genomic_DNA"/>
</dbReference>
<evidence type="ECO:0000313" key="3">
    <source>
        <dbReference type="Proteomes" id="UP000230423"/>
    </source>
</evidence>
<evidence type="ECO:0000256" key="1">
    <source>
        <dbReference type="SAM" id="MobiDB-lite"/>
    </source>
</evidence>
<accession>A0A2G9UG08</accession>
<dbReference type="Proteomes" id="UP000230423">
    <property type="component" value="Unassembled WGS sequence"/>
</dbReference>
<name>A0A2G9UG08_TELCI</name>
<dbReference type="AlphaFoldDB" id="A0A2G9UG08"/>
<feature type="compositionally biased region" description="Basic and acidic residues" evidence="1">
    <location>
        <begin position="55"/>
        <end position="75"/>
    </location>
</feature>
<proteinExistence type="predicted"/>
<evidence type="ECO:0000313" key="2">
    <source>
        <dbReference type="EMBL" id="PIO69177.1"/>
    </source>
</evidence>
<feature type="region of interest" description="Disordered" evidence="1">
    <location>
        <begin position="53"/>
        <end position="75"/>
    </location>
</feature>
<reference evidence="2 3" key="1">
    <citation type="submission" date="2015-09" db="EMBL/GenBank/DDBJ databases">
        <title>Draft genome of the parasitic nematode Teladorsagia circumcincta isolate WARC Sus (inbred).</title>
        <authorList>
            <person name="Mitreva M."/>
        </authorList>
    </citation>
    <scope>NUCLEOTIDE SEQUENCE [LARGE SCALE GENOMIC DNA]</scope>
    <source>
        <strain evidence="2 3">S</strain>
    </source>
</reference>
<protein>
    <submittedName>
        <fullName evidence="2">Uncharacterized protein</fullName>
    </submittedName>
</protein>
<organism evidence="2 3">
    <name type="scientific">Teladorsagia circumcincta</name>
    <name type="common">Brown stomach worm</name>
    <name type="synonym">Ostertagia circumcincta</name>
    <dbReference type="NCBI Taxonomy" id="45464"/>
    <lineage>
        <taxon>Eukaryota</taxon>
        <taxon>Metazoa</taxon>
        <taxon>Ecdysozoa</taxon>
        <taxon>Nematoda</taxon>
        <taxon>Chromadorea</taxon>
        <taxon>Rhabditida</taxon>
        <taxon>Rhabditina</taxon>
        <taxon>Rhabditomorpha</taxon>
        <taxon>Strongyloidea</taxon>
        <taxon>Trichostrongylidae</taxon>
        <taxon>Teladorsagia</taxon>
    </lineage>
</organism>